<dbReference type="Proteomes" id="UP000615446">
    <property type="component" value="Unassembled WGS sequence"/>
</dbReference>
<reference evidence="1" key="1">
    <citation type="submission" date="2019-10" db="EMBL/GenBank/DDBJ databases">
        <title>Conservation and host-specific expression of non-tandemly repeated heterogenous ribosome RNA gene in arbuscular mycorrhizal fungi.</title>
        <authorList>
            <person name="Maeda T."/>
            <person name="Kobayashi Y."/>
            <person name="Nakagawa T."/>
            <person name="Ezawa T."/>
            <person name="Yamaguchi K."/>
            <person name="Bino T."/>
            <person name="Nishimoto Y."/>
            <person name="Shigenobu S."/>
            <person name="Kawaguchi M."/>
        </authorList>
    </citation>
    <scope>NUCLEOTIDE SEQUENCE</scope>
    <source>
        <strain evidence="1">HR1</strain>
    </source>
</reference>
<comment type="caution">
    <text evidence="1">The sequence shown here is derived from an EMBL/GenBank/DDBJ whole genome shotgun (WGS) entry which is preliminary data.</text>
</comment>
<organism evidence="1 2">
    <name type="scientific">Rhizophagus clarus</name>
    <dbReference type="NCBI Taxonomy" id="94130"/>
    <lineage>
        <taxon>Eukaryota</taxon>
        <taxon>Fungi</taxon>
        <taxon>Fungi incertae sedis</taxon>
        <taxon>Mucoromycota</taxon>
        <taxon>Glomeromycotina</taxon>
        <taxon>Glomeromycetes</taxon>
        <taxon>Glomerales</taxon>
        <taxon>Glomeraceae</taxon>
        <taxon>Rhizophagus</taxon>
    </lineage>
</organism>
<name>A0A8H3R4Y2_9GLOM</name>
<protein>
    <submittedName>
        <fullName evidence="1">Uncharacterized protein</fullName>
    </submittedName>
</protein>
<evidence type="ECO:0000313" key="2">
    <source>
        <dbReference type="Proteomes" id="UP000615446"/>
    </source>
</evidence>
<gene>
    <name evidence="1" type="ORF">RCL2_003053300</name>
</gene>
<dbReference type="AlphaFoldDB" id="A0A8H3R4Y2"/>
<evidence type="ECO:0000313" key="1">
    <source>
        <dbReference type="EMBL" id="GET04226.1"/>
    </source>
</evidence>
<accession>A0A8H3R4Y2</accession>
<proteinExistence type="predicted"/>
<sequence>MILIEFNYLSLIRIILNLHTIERNYEFNFIKKANSHYRTIKSRIRNRIHIVFRAEGMLIVKQGVQSQKNF</sequence>
<dbReference type="EMBL" id="BLAL01000338">
    <property type="protein sequence ID" value="GET04226.1"/>
    <property type="molecule type" value="Genomic_DNA"/>
</dbReference>